<evidence type="ECO:0000313" key="1">
    <source>
        <dbReference type="EMBL" id="SDG51069.1"/>
    </source>
</evidence>
<accession>A0A1G7UVB6</accession>
<name>A0A1G7UVB6_9PROT</name>
<evidence type="ECO:0000313" key="2">
    <source>
        <dbReference type="Proteomes" id="UP000199415"/>
    </source>
</evidence>
<dbReference type="OrthoDB" id="7619530at2"/>
<reference evidence="1 2" key="1">
    <citation type="submission" date="2016-10" db="EMBL/GenBank/DDBJ databases">
        <authorList>
            <person name="de Groot N.N."/>
        </authorList>
    </citation>
    <scope>NUCLEOTIDE SEQUENCE [LARGE SCALE GENOMIC DNA]</scope>
    <source>
        <strain evidence="1 2">DSM 25584</strain>
    </source>
</reference>
<protein>
    <submittedName>
        <fullName evidence="1">N-terminal methylation site-containing protein</fullName>
    </submittedName>
</protein>
<organism evidence="1 2">
    <name type="scientific">Limimonas halophila</name>
    <dbReference type="NCBI Taxonomy" id="1082479"/>
    <lineage>
        <taxon>Bacteria</taxon>
        <taxon>Pseudomonadati</taxon>
        <taxon>Pseudomonadota</taxon>
        <taxon>Alphaproteobacteria</taxon>
        <taxon>Rhodospirillales</taxon>
        <taxon>Rhodovibrionaceae</taxon>
        <taxon>Limimonas</taxon>
    </lineage>
</organism>
<sequence>MEVLVALTILAVGLTALFRAFGTGVRGVEASGDRAHLLAAARSRMADVGAGIPLQPGTYSGESAAGRWRVRVTPYDGTGAPARTRLTRLMRVQLVVVGPDGSRQHLSTLRLAPRGRP</sequence>
<keyword evidence="2" id="KW-1185">Reference proteome</keyword>
<dbReference type="Proteomes" id="UP000199415">
    <property type="component" value="Unassembled WGS sequence"/>
</dbReference>
<dbReference type="STRING" id="1082479.SAMN05216241_1176"/>
<gene>
    <name evidence="1" type="ORF">SAMN05216241_1176</name>
</gene>
<proteinExistence type="predicted"/>
<dbReference type="EMBL" id="FNCE01000017">
    <property type="protein sequence ID" value="SDG51069.1"/>
    <property type="molecule type" value="Genomic_DNA"/>
</dbReference>
<dbReference type="AlphaFoldDB" id="A0A1G7UVB6"/>